<dbReference type="RefSeq" id="WP_200346642.1">
    <property type="nucleotide sequence ID" value="NZ_NRSJ01000022.1"/>
</dbReference>
<evidence type="ECO:0000313" key="14">
    <source>
        <dbReference type="Proteomes" id="UP001296776"/>
    </source>
</evidence>
<evidence type="ECO:0000256" key="7">
    <source>
        <dbReference type="ARBA" id="ARBA00022519"/>
    </source>
</evidence>
<feature type="transmembrane region" description="Helical" evidence="12">
    <location>
        <begin position="273"/>
        <end position="292"/>
    </location>
</feature>
<evidence type="ECO:0000256" key="10">
    <source>
        <dbReference type="ARBA" id="ARBA00023136"/>
    </source>
</evidence>
<dbReference type="Pfam" id="PF03739">
    <property type="entry name" value="LptF_LptG"/>
    <property type="match status" value="1"/>
</dbReference>
<evidence type="ECO:0000256" key="1">
    <source>
        <dbReference type="ARBA" id="ARBA00002265"/>
    </source>
</evidence>
<sequence length="372" mass="42090">MLSVADRYLLAEISKVFAAIMLTLLMVMVSMLLLRTLEEVNVGALSNDAVLRYLGLQILRDTASLLPPAFFIAVLVTLGRLARDSELIAFGACGFGPVRLYRSLLLFAVPLSLVTGWFALVGQPYASLQVQIIEDAQDQRSTQVAGLRAGRFYQQDGGRITFYAAEIDEANRFRGIFLQDRRAEQPRLIVADSGTYQRDRETGEQRVVLESGRRYDGTAGRADYRLAHFDRYTYFLDSDRTSEIERRRRAAMPTRDLVGAESLAERAELSHRLAAPLAIYALALLAIPLTTLSPRQRGTARLLLAFLTYFAFFNLQRLAENWFQTGLTPAWMGMLWYQAAILLMVYLSLAPGSFWFRQATDAIRGWYRSRKR</sequence>
<organism evidence="13 14">
    <name type="scientific">Halochromatium glycolicum</name>
    <dbReference type="NCBI Taxonomy" id="85075"/>
    <lineage>
        <taxon>Bacteria</taxon>
        <taxon>Pseudomonadati</taxon>
        <taxon>Pseudomonadota</taxon>
        <taxon>Gammaproteobacteria</taxon>
        <taxon>Chromatiales</taxon>
        <taxon>Chromatiaceae</taxon>
        <taxon>Halochromatium</taxon>
    </lineage>
</organism>
<feature type="transmembrane region" description="Helical" evidence="12">
    <location>
        <begin position="16"/>
        <end position="37"/>
    </location>
</feature>
<dbReference type="GO" id="GO:0015920">
    <property type="term" value="P:lipopolysaccharide transport"/>
    <property type="evidence" value="ECO:0007669"/>
    <property type="project" value="TreeGrafter"/>
</dbReference>
<keyword evidence="14" id="KW-1185">Reference proteome</keyword>
<dbReference type="NCBIfam" id="TIGR04407">
    <property type="entry name" value="LptF_YjgP"/>
    <property type="match status" value="1"/>
</dbReference>
<keyword evidence="7" id="KW-0997">Cell inner membrane</keyword>
<comment type="subunit">
    <text evidence="11">Component of the lipopolysaccharide transport and assembly complex. The LptBFG transporter is composed of two ATP-binding proteins (LptB) and two transmembrane proteins (LptF and LptG).</text>
</comment>
<evidence type="ECO:0000256" key="6">
    <source>
        <dbReference type="ARBA" id="ARBA00022475"/>
    </source>
</evidence>
<comment type="similarity">
    <text evidence="3">Belongs to the LptF/LptG family.</text>
</comment>
<keyword evidence="9 12" id="KW-1133">Transmembrane helix</keyword>
<feature type="transmembrane region" description="Helical" evidence="12">
    <location>
        <begin position="57"/>
        <end position="79"/>
    </location>
</feature>
<dbReference type="PANTHER" id="PTHR33529">
    <property type="entry name" value="SLR0882 PROTEIN-RELATED"/>
    <property type="match status" value="1"/>
</dbReference>
<comment type="subcellular location">
    <subcellularLocation>
        <location evidence="2">Cell inner membrane</location>
        <topology evidence="2">Multi-pass membrane protein</topology>
    </subcellularLocation>
</comment>
<protein>
    <recommendedName>
        <fullName evidence="4">Lipopolysaccharide export system permease protein LptF</fullName>
    </recommendedName>
</protein>
<keyword evidence="6" id="KW-1003">Cell membrane</keyword>
<name>A0AAJ0XA42_9GAMM</name>
<comment type="caution">
    <text evidence="13">The sequence shown here is derived from an EMBL/GenBank/DDBJ whole genome shotgun (WGS) entry which is preliminary data.</text>
</comment>
<keyword evidence="5" id="KW-0813">Transport</keyword>
<gene>
    <name evidence="13" type="primary">lptF</name>
    <name evidence="13" type="ORF">CKO40_12920</name>
</gene>
<dbReference type="InterPro" id="IPR030922">
    <property type="entry name" value="LptF"/>
</dbReference>
<reference evidence="13" key="1">
    <citation type="submission" date="2017-08" db="EMBL/GenBank/DDBJ databases">
        <authorList>
            <person name="Imhoff J.F."/>
            <person name="Rahn T."/>
            <person name="Kuenzel S."/>
            <person name="Neulinger S.C."/>
        </authorList>
    </citation>
    <scope>NUCLEOTIDE SEQUENCE</scope>
    <source>
        <strain evidence="13">DSM 11080</strain>
    </source>
</reference>
<feature type="transmembrane region" description="Helical" evidence="12">
    <location>
        <begin position="335"/>
        <end position="356"/>
    </location>
</feature>
<evidence type="ECO:0000256" key="9">
    <source>
        <dbReference type="ARBA" id="ARBA00022989"/>
    </source>
</evidence>
<dbReference type="AlphaFoldDB" id="A0AAJ0XA42"/>
<keyword evidence="8 12" id="KW-0812">Transmembrane</keyword>
<evidence type="ECO:0000256" key="2">
    <source>
        <dbReference type="ARBA" id="ARBA00004429"/>
    </source>
</evidence>
<dbReference type="GO" id="GO:0043190">
    <property type="term" value="C:ATP-binding cassette (ABC) transporter complex"/>
    <property type="evidence" value="ECO:0007669"/>
    <property type="project" value="InterPro"/>
</dbReference>
<proteinExistence type="inferred from homology"/>
<dbReference type="GO" id="GO:0055085">
    <property type="term" value="P:transmembrane transport"/>
    <property type="evidence" value="ECO:0007669"/>
    <property type="project" value="InterPro"/>
</dbReference>
<evidence type="ECO:0000256" key="8">
    <source>
        <dbReference type="ARBA" id="ARBA00022692"/>
    </source>
</evidence>
<feature type="transmembrane region" description="Helical" evidence="12">
    <location>
        <begin position="100"/>
        <end position="120"/>
    </location>
</feature>
<dbReference type="PANTHER" id="PTHR33529:SF7">
    <property type="entry name" value="LIPOPOLYSACCHARIDE EXPORT SYSTEM PERMEASE PROTEIN LPTF"/>
    <property type="match status" value="1"/>
</dbReference>
<accession>A0AAJ0XA42</accession>
<reference evidence="13" key="2">
    <citation type="journal article" date="2020" name="Microorganisms">
        <title>Osmotic Adaptation and Compatible Solute Biosynthesis of Phototrophic Bacteria as Revealed from Genome Analyses.</title>
        <authorList>
            <person name="Imhoff J.F."/>
            <person name="Rahn T."/>
            <person name="Kunzel S."/>
            <person name="Keller A."/>
            <person name="Neulinger S.C."/>
        </authorList>
    </citation>
    <scope>NUCLEOTIDE SEQUENCE</scope>
    <source>
        <strain evidence="13">DSM 11080</strain>
    </source>
</reference>
<evidence type="ECO:0000256" key="3">
    <source>
        <dbReference type="ARBA" id="ARBA00007725"/>
    </source>
</evidence>
<dbReference type="EMBL" id="NRSJ01000022">
    <property type="protein sequence ID" value="MBK1705426.1"/>
    <property type="molecule type" value="Genomic_DNA"/>
</dbReference>
<feature type="transmembrane region" description="Helical" evidence="12">
    <location>
        <begin position="299"/>
        <end position="315"/>
    </location>
</feature>
<dbReference type="Proteomes" id="UP001296776">
    <property type="component" value="Unassembled WGS sequence"/>
</dbReference>
<evidence type="ECO:0000313" key="13">
    <source>
        <dbReference type="EMBL" id="MBK1705426.1"/>
    </source>
</evidence>
<evidence type="ECO:0000256" key="11">
    <source>
        <dbReference type="ARBA" id="ARBA00026081"/>
    </source>
</evidence>
<dbReference type="InterPro" id="IPR005495">
    <property type="entry name" value="LptG/LptF_permease"/>
</dbReference>
<keyword evidence="10 12" id="KW-0472">Membrane</keyword>
<evidence type="ECO:0000256" key="4">
    <source>
        <dbReference type="ARBA" id="ARBA00014213"/>
    </source>
</evidence>
<evidence type="ECO:0000256" key="5">
    <source>
        <dbReference type="ARBA" id="ARBA00022448"/>
    </source>
</evidence>
<comment type="function">
    <text evidence="1">Part of the ABC transporter complex LptBFG involved in the translocation of lipopolysaccharide (LPS) from the inner membrane to the outer membrane.</text>
</comment>
<evidence type="ECO:0000256" key="12">
    <source>
        <dbReference type="SAM" id="Phobius"/>
    </source>
</evidence>